<reference evidence="2 3" key="1">
    <citation type="submission" date="2018-12" db="EMBL/GenBank/DDBJ databases">
        <title>Bacillus chawlae sp. nov., Bacillus glennii sp. nov., and Bacillus saganii sp. nov. Isolated from the Vehicle Assembly Building at Kennedy Space Center where the Viking Spacecraft were Assembled.</title>
        <authorList>
            <person name="Seuylemezian A."/>
            <person name="Vaishampayan P."/>
        </authorList>
    </citation>
    <scope>NUCLEOTIDE SEQUENCE [LARGE SCALE GENOMIC DNA]</scope>
    <source>
        <strain evidence="2 3">L5</strain>
    </source>
</reference>
<feature type="transmembrane region" description="Helical" evidence="1">
    <location>
        <begin position="6"/>
        <end position="30"/>
    </location>
</feature>
<evidence type="ECO:0000313" key="3">
    <source>
        <dbReference type="Proteomes" id="UP000267430"/>
    </source>
</evidence>
<gene>
    <name evidence="2" type="ORF">ELQ35_12425</name>
</gene>
<dbReference type="AlphaFoldDB" id="A0A3S0VXP0"/>
<evidence type="ECO:0000313" key="2">
    <source>
        <dbReference type="EMBL" id="RUQ28387.1"/>
    </source>
</evidence>
<comment type="caution">
    <text evidence="2">The sequence shown here is derived from an EMBL/GenBank/DDBJ whole genome shotgun (WGS) entry which is preliminary data.</text>
</comment>
<accession>A0A3S0VXP0</accession>
<name>A0A3S0VXP0_9BACI</name>
<keyword evidence="1" id="KW-0472">Membrane</keyword>
<keyword evidence="1" id="KW-0812">Transmembrane</keyword>
<evidence type="ECO:0000256" key="1">
    <source>
        <dbReference type="SAM" id="Phobius"/>
    </source>
</evidence>
<dbReference type="NCBIfam" id="NF041013">
    <property type="entry name" value="T4P_ComGE"/>
    <property type="match status" value="1"/>
</dbReference>
<proteinExistence type="predicted"/>
<dbReference type="InterPro" id="IPR053468">
    <property type="entry name" value="ComGE-like"/>
</dbReference>
<dbReference type="RefSeq" id="WP_126865148.1">
    <property type="nucleotide sequence ID" value="NZ_JAUSTX010000003.1"/>
</dbReference>
<dbReference type="EMBL" id="RYZZ01000016">
    <property type="protein sequence ID" value="RUQ28387.1"/>
    <property type="molecule type" value="Genomic_DNA"/>
</dbReference>
<evidence type="ECO:0008006" key="4">
    <source>
        <dbReference type="Google" id="ProtNLM"/>
    </source>
</evidence>
<dbReference type="Proteomes" id="UP000267430">
    <property type="component" value="Unassembled WGS sequence"/>
</dbReference>
<keyword evidence="3" id="KW-1185">Reference proteome</keyword>
<sequence length="112" mass="13068">MKNSRGYIYVEMLAAFFICCFVALSILPILETVMIERHNAIQRMGAYHLLYEKLQAYMEGESEPVDETFMVNDQTYRLTWKPEEGFSGMTRGCIEYKNYGQRDEIICDAAKK</sequence>
<organism evidence="2 3">
    <name type="scientific">Peribacillus cavernae</name>
    <dbReference type="NCBI Taxonomy" id="1674310"/>
    <lineage>
        <taxon>Bacteria</taxon>
        <taxon>Bacillati</taxon>
        <taxon>Bacillota</taxon>
        <taxon>Bacilli</taxon>
        <taxon>Bacillales</taxon>
        <taxon>Bacillaceae</taxon>
        <taxon>Peribacillus</taxon>
    </lineage>
</organism>
<keyword evidence="1" id="KW-1133">Transmembrane helix</keyword>
<protein>
    <recommendedName>
        <fullName evidence="4">Type II secretion system protein</fullName>
    </recommendedName>
</protein>
<dbReference type="OrthoDB" id="2874972at2"/>